<evidence type="ECO:0000256" key="4">
    <source>
        <dbReference type="SAM" id="SignalP"/>
    </source>
</evidence>
<dbReference type="Pfam" id="PF02221">
    <property type="entry name" value="E1_DerP2_DerF2"/>
    <property type="match status" value="1"/>
</dbReference>
<dbReference type="EMBL" id="JAZDUA010000725">
    <property type="protein sequence ID" value="KAK7789639.1"/>
    <property type="molecule type" value="Genomic_DNA"/>
</dbReference>
<dbReference type="SUPFAM" id="SSF81296">
    <property type="entry name" value="E set domains"/>
    <property type="match status" value="1"/>
</dbReference>
<evidence type="ECO:0000256" key="2">
    <source>
        <dbReference type="ARBA" id="ARBA00006370"/>
    </source>
</evidence>
<dbReference type="Gene3D" id="2.60.40.770">
    <property type="match status" value="1"/>
</dbReference>
<name>A0AAN9V772_9ORTH</name>
<evidence type="ECO:0000259" key="5">
    <source>
        <dbReference type="SMART" id="SM00737"/>
    </source>
</evidence>
<dbReference type="PANTHER" id="PTHR11306:SF68">
    <property type="entry name" value="NPC INTRACELLULAR CHOLESTEROL TRANSPORTER 2"/>
    <property type="match status" value="1"/>
</dbReference>
<keyword evidence="7" id="KW-1185">Reference proteome</keyword>
<dbReference type="FunFam" id="2.60.40.770:FF:000001">
    <property type="entry name" value="NPC intracellular cholesterol transporter 2"/>
    <property type="match status" value="1"/>
</dbReference>
<evidence type="ECO:0000313" key="7">
    <source>
        <dbReference type="Proteomes" id="UP001378592"/>
    </source>
</evidence>
<feature type="chain" id="PRO_5042817884" description="MD-2-related lipid-recognition domain-containing protein" evidence="4">
    <location>
        <begin position="20"/>
        <end position="160"/>
    </location>
</feature>
<gene>
    <name evidence="6" type="ORF">R5R35_007706</name>
</gene>
<feature type="domain" description="MD-2-related lipid-recognition" evidence="5">
    <location>
        <begin position="22"/>
        <end position="156"/>
    </location>
</feature>
<dbReference type="AlphaFoldDB" id="A0AAN9V772"/>
<sequence>MKSVAALAFLVACLATTSAVEILNCDKPQGKHSRSNDISLSACSPTRKLCRLKKRSDVSLEIKFSPEEDIEKLTNSVHANLLGLPFPFIGVDGTSACDSVFNADGSKAGCPLKKGQQYIYKHSLKVLDIYPKVQVDVHWALAYGNGKRAVCFEVPARIVS</sequence>
<proteinExistence type="inferred from homology"/>
<evidence type="ECO:0000256" key="3">
    <source>
        <dbReference type="ARBA" id="ARBA00022525"/>
    </source>
</evidence>
<dbReference type="GO" id="GO:0032934">
    <property type="term" value="F:sterol binding"/>
    <property type="evidence" value="ECO:0007669"/>
    <property type="project" value="InterPro"/>
</dbReference>
<evidence type="ECO:0000313" key="6">
    <source>
        <dbReference type="EMBL" id="KAK7789639.1"/>
    </source>
</evidence>
<dbReference type="Proteomes" id="UP001378592">
    <property type="component" value="Unassembled WGS sequence"/>
</dbReference>
<keyword evidence="4" id="KW-0732">Signal</keyword>
<dbReference type="InterPro" id="IPR003172">
    <property type="entry name" value="ML_dom"/>
</dbReference>
<dbReference type="InterPro" id="IPR014756">
    <property type="entry name" value="Ig_E-set"/>
</dbReference>
<dbReference type="SMART" id="SM00737">
    <property type="entry name" value="ML"/>
    <property type="match status" value="1"/>
</dbReference>
<dbReference type="PANTHER" id="PTHR11306">
    <property type="entry name" value="NIEMANN PICK TYPE C2 PROTEIN NPC2-RELATED"/>
    <property type="match status" value="1"/>
</dbReference>
<comment type="caution">
    <text evidence="6">The sequence shown here is derived from an EMBL/GenBank/DDBJ whole genome shotgun (WGS) entry which is preliminary data.</text>
</comment>
<protein>
    <recommendedName>
        <fullName evidence="5">MD-2-related lipid-recognition domain-containing protein</fullName>
    </recommendedName>
</protein>
<comment type="similarity">
    <text evidence="2">Belongs to the NPC2 family.</text>
</comment>
<accession>A0AAN9V772</accession>
<dbReference type="InterPro" id="IPR039670">
    <property type="entry name" value="NPC2-like"/>
</dbReference>
<reference evidence="6 7" key="1">
    <citation type="submission" date="2024-03" db="EMBL/GenBank/DDBJ databases">
        <title>The genome assembly and annotation of the cricket Gryllus longicercus Weissman &amp; Gray.</title>
        <authorList>
            <person name="Szrajer S."/>
            <person name="Gray D."/>
            <person name="Ylla G."/>
        </authorList>
    </citation>
    <scope>NUCLEOTIDE SEQUENCE [LARGE SCALE GENOMIC DNA]</scope>
    <source>
        <strain evidence="6">DAG 2021-001</strain>
        <tissue evidence="6">Whole body minus gut</tissue>
    </source>
</reference>
<evidence type="ECO:0000256" key="1">
    <source>
        <dbReference type="ARBA" id="ARBA00004613"/>
    </source>
</evidence>
<keyword evidence="3" id="KW-0964">Secreted</keyword>
<dbReference type="GO" id="GO:0005576">
    <property type="term" value="C:extracellular region"/>
    <property type="evidence" value="ECO:0007669"/>
    <property type="project" value="UniProtKB-SubCell"/>
</dbReference>
<comment type="subcellular location">
    <subcellularLocation>
        <location evidence="1">Secreted</location>
    </subcellularLocation>
</comment>
<organism evidence="6 7">
    <name type="scientific">Gryllus longicercus</name>
    <dbReference type="NCBI Taxonomy" id="2509291"/>
    <lineage>
        <taxon>Eukaryota</taxon>
        <taxon>Metazoa</taxon>
        <taxon>Ecdysozoa</taxon>
        <taxon>Arthropoda</taxon>
        <taxon>Hexapoda</taxon>
        <taxon>Insecta</taxon>
        <taxon>Pterygota</taxon>
        <taxon>Neoptera</taxon>
        <taxon>Polyneoptera</taxon>
        <taxon>Orthoptera</taxon>
        <taxon>Ensifera</taxon>
        <taxon>Gryllidea</taxon>
        <taxon>Grylloidea</taxon>
        <taxon>Gryllidae</taxon>
        <taxon>Gryllinae</taxon>
        <taxon>Gryllus</taxon>
    </lineage>
</organism>
<dbReference type="GO" id="GO:0015918">
    <property type="term" value="P:sterol transport"/>
    <property type="evidence" value="ECO:0007669"/>
    <property type="project" value="InterPro"/>
</dbReference>
<feature type="signal peptide" evidence="4">
    <location>
        <begin position="1"/>
        <end position="19"/>
    </location>
</feature>